<evidence type="ECO:0000313" key="1">
    <source>
        <dbReference type="EMBL" id="WAA08993.1"/>
    </source>
</evidence>
<dbReference type="EMBL" id="CP106878">
    <property type="protein sequence ID" value="WAA08993.1"/>
    <property type="molecule type" value="Genomic_DNA"/>
</dbReference>
<name>A0A9E8LSW8_9BACI</name>
<reference evidence="1" key="1">
    <citation type="submission" date="2022-09" db="EMBL/GenBank/DDBJ databases">
        <title>Complete Genomes of Fervidibacillus albus and Fervidibacillus halotolerans isolated from tidal flat sediments.</title>
        <authorList>
            <person name="Kwon K.K."/>
            <person name="Yang S.-H."/>
            <person name="Park M.J."/>
            <person name="Oh H.-M."/>
        </authorList>
    </citation>
    <scope>NUCLEOTIDE SEQUENCE</scope>
    <source>
        <strain evidence="1">MEBiC13591</strain>
    </source>
</reference>
<dbReference type="RefSeq" id="WP_275416777.1">
    <property type="nucleotide sequence ID" value="NZ_CP106878.1"/>
</dbReference>
<evidence type="ECO:0000313" key="2">
    <source>
        <dbReference type="Proteomes" id="UP001164718"/>
    </source>
</evidence>
<accession>A0A9E8LSW8</accession>
<organism evidence="1 2">
    <name type="scientific">Fervidibacillus albus</name>
    <dbReference type="NCBI Taxonomy" id="2980026"/>
    <lineage>
        <taxon>Bacteria</taxon>
        <taxon>Bacillati</taxon>
        <taxon>Bacillota</taxon>
        <taxon>Bacilli</taxon>
        <taxon>Bacillales</taxon>
        <taxon>Bacillaceae</taxon>
        <taxon>Fervidibacillus</taxon>
    </lineage>
</organism>
<evidence type="ECO:0008006" key="3">
    <source>
        <dbReference type="Google" id="ProtNLM"/>
    </source>
</evidence>
<proteinExistence type="predicted"/>
<keyword evidence="2" id="KW-1185">Reference proteome</keyword>
<gene>
    <name evidence="1" type="ORF">OE104_10345</name>
</gene>
<dbReference type="KEGG" id="faf:OE104_10345"/>
<dbReference type="Proteomes" id="UP001164718">
    <property type="component" value="Chromosome"/>
</dbReference>
<dbReference type="AlphaFoldDB" id="A0A9E8LSW8"/>
<sequence length="114" mass="13093">MATGKFLKGIVYGALIGGAIALFDKQTREGVFSKGKEIGDDVKELLTHPREKFQRFQDKVTFIKQSIEDMNDDLQFIMKQATQIKELGEETVQIIEETKEVFQKEKVESENQQH</sequence>
<protein>
    <recommendedName>
        <fullName evidence="3">YtxH domain-containing protein</fullName>
    </recommendedName>
</protein>